<organism evidence="6 7">
    <name type="scientific">Rossellomorea vietnamensis</name>
    <dbReference type="NCBI Taxonomy" id="218284"/>
    <lineage>
        <taxon>Bacteria</taxon>
        <taxon>Bacillati</taxon>
        <taxon>Bacillota</taxon>
        <taxon>Bacilli</taxon>
        <taxon>Bacillales</taxon>
        <taxon>Bacillaceae</taxon>
        <taxon>Rossellomorea</taxon>
    </lineage>
</organism>
<comment type="similarity">
    <text evidence="1">Belongs to the transposase 11 family.</text>
</comment>
<feature type="domain" description="Transposase IS4-like" evidence="5">
    <location>
        <begin position="111"/>
        <end position="324"/>
    </location>
</feature>
<dbReference type="RefSeq" id="WP_148946835.1">
    <property type="nucleotide sequence ID" value="NZ_VTEH01000007.1"/>
</dbReference>
<evidence type="ECO:0000259" key="5">
    <source>
        <dbReference type="Pfam" id="PF01609"/>
    </source>
</evidence>
<evidence type="ECO:0000256" key="4">
    <source>
        <dbReference type="ARBA" id="ARBA00023172"/>
    </source>
</evidence>
<dbReference type="Proteomes" id="UP000323317">
    <property type="component" value="Unassembled WGS sequence"/>
</dbReference>
<keyword evidence="4" id="KW-0233">DNA recombination</keyword>
<keyword evidence="3" id="KW-0238">DNA-binding</keyword>
<dbReference type="GO" id="GO:0006313">
    <property type="term" value="P:DNA transposition"/>
    <property type="evidence" value="ECO:0007669"/>
    <property type="project" value="InterPro"/>
</dbReference>
<dbReference type="InterPro" id="IPR047952">
    <property type="entry name" value="Transpos_IS4"/>
</dbReference>
<dbReference type="SUPFAM" id="SSF53098">
    <property type="entry name" value="Ribonuclease H-like"/>
    <property type="match status" value="1"/>
</dbReference>
<evidence type="ECO:0000256" key="3">
    <source>
        <dbReference type="ARBA" id="ARBA00023125"/>
    </source>
</evidence>
<accession>A0A5D4KEC0</accession>
<keyword evidence="2" id="KW-0815">Transposition</keyword>
<dbReference type="GO" id="GO:0004803">
    <property type="term" value="F:transposase activity"/>
    <property type="evidence" value="ECO:0007669"/>
    <property type="project" value="InterPro"/>
</dbReference>
<name>A0A5D4KEC0_9BACI</name>
<evidence type="ECO:0000256" key="1">
    <source>
        <dbReference type="ARBA" id="ARBA00010075"/>
    </source>
</evidence>
<evidence type="ECO:0000256" key="2">
    <source>
        <dbReference type="ARBA" id="ARBA00022578"/>
    </source>
</evidence>
<dbReference type="Pfam" id="PF01609">
    <property type="entry name" value="DDE_Tnp_1"/>
    <property type="match status" value="1"/>
</dbReference>
<comment type="caution">
    <text evidence="6">The sequence shown here is derived from an EMBL/GenBank/DDBJ whole genome shotgun (WGS) entry which is preliminary data.</text>
</comment>
<reference evidence="6 7" key="1">
    <citation type="submission" date="2019-08" db="EMBL/GenBank/DDBJ databases">
        <title>Bacillus genomes from the desert of Cuatro Cienegas, Coahuila.</title>
        <authorList>
            <person name="Olmedo-Alvarez G."/>
        </authorList>
    </citation>
    <scope>NUCLEOTIDE SEQUENCE [LARGE SCALE GENOMIC DNA]</scope>
    <source>
        <strain evidence="6 7">CH40_1T</strain>
    </source>
</reference>
<sequence>MTNFNKLSEILQTFITDEEVADLCEKWGYEDTARKLSAHDLIRFFVISSAKKWESFRDSETKLPKEKSLPSVDHSTLAKKAQNVPYQILQELFSRLVERLGRGARRALLKPYKLFAVDSTTITFQHPDMSWAGYTRTRHAIRLHTKFDVEEGQPTQVVSTTGRDHDVMVAPRLYKDLESLSIITGDRGYARTSDFQYLHERNQFFVIRVAKFFSLPEELEHSVPLDAGGKVKVDQTAFIGKGTRKTKSRFRLVTFTDNEGNEIRVATNLMMMSPEDIAYIYKLRWQIELFFRWVKGNLDLSNLFGNSPNAVYSQVYGTLISYFLLRWIYNETKEEWEILHSYTFIEFTRRYIAHTLPMEVRCAIKSLFGKWGSLCVSTGKI</sequence>
<evidence type="ECO:0000313" key="7">
    <source>
        <dbReference type="Proteomes" id="UP000323317"/>
    </source>
</evidence>
<dbReference type="GO" id="GO:0003677">
    <property type="term" value="F:DNA binding"/>
    <property type="evidence" value="ECO:0007669"/>
    <property type="project" value="UniProtKB-KW"/>
</dbReference>
<dbReference type="InterPro" id="IPR002559">
    <property type="entry name" value="Transposase_11"/>
</dbReference>
<dbReference type="PANTHER" id="PTHR33258:SF1">
    <property type="entry name" value="TRANSPOSASE INSL FOR INSERTION SEQUENCE ELEMENT IS186A-RELATED"/>
    <property type="match status" value="1"/>
</dbReference>
<protein>
    <submittedName>
        <fullName evidence="6">IS4 family transposase</fullName>
    </submittedName>
</protein>
<proteinExistence type="inferred from homology"/>
<dbReference type="EMBL" id="VTEH01000007">
    <property type="protein sequence ID" value="TYR75246.1"/>
    <property type="molecule type" value="Genomic_DNA"/>
</dbReference>
<gene>
    <name evidence="6" type="ORF">FZC79_10805</name>
</gene>
<dbReference type="InterPro" id="IPR012337">
    <property type="entry name" value="RNaseH-like_sf"/>
</dbReference>
<dbReference type="NCBIfam" id="NF033592">
    <property type="entry name" value="transpos_IS4_1"/>
    <property type="match status" value="1"/>
</dbReference>
<evidence type="ECO:0000313" key="6">
    <source>
        <dbReference type="EMBL" id="TYR75246.1"/>
    </source>
</evidence>
<dbReference type="PANTHER" id="PTHR33258">
    <property type="entry name" value="TRANSPOSASE INSL FOR INSERTION SEQUENCE ELEMENT IS186A-RELATED"/>
    <property type="match status" value="1"/>
</dbReference>
<dbReference type="AlphaFoldDB" id="A0A5D4KEC0"/>